<evidence type="ECO:0000313" key="13">
    <source>
        <dbReference type="EMBL" id="CAL5222123.1"/>
    </source>
</evidence>
<feature type="region of interest" description="Disordered" evidence="12">
    <location>
        <begin position="508"/>
        <end position="549"/>
    </location>
</feature>
<feature type="region of interest" description="Disordered" evidence="12">
    <location>
        <begin position="113"/>
        <end position="154"/>
    </location>
</feature>
<dbReference type="PIRSF" id="PIRSF017126">
    <property type="entry name" value="Condensin_H"/>
    <property type="match status" value="1"/>
</dbReference>
<keyword evidence="7 11" id="KW-0132">Cell division</keyword>
<evidence type="ECO:0000256" key="2">
    <source>
        <dbReference type="ARBA" id="ARBA00004496"/>
    </source>
</evidence>
<evidence type="ECO:0000256" key="5">
    <source>
        <dbReference type="ARBA" id="ARBA00022454"/>
    </source>
</evidence>
<dbReference type="PANTHER" id="PTHR13108">
    <property type="entry name" value="CONDENSIN COMPLEX SUBUNIT 2"/>
    <property type="match status" value="1"/>
</dbReference>
<evidence type="ECO:0000256" key="10">
    <source>
        <dbReference type="ARBA" id="ARBA00023306"/>
    </source>
</evidence>
<feature type="compositionally biased region" description="Basic and acidic residues" evidence="12">
    <location>
        <begin position="134"/>
        <end position="146"/>
    </location>
</feature>
<evidence type="ECO:0000256" key="3">
    <source>
        <dbReference type="ARBA" id="ARBA00009471"/>
    </source>
</evidence>
<evidence type="ECO:0000256" key="4">
    <source>
        <dbReference type="ARBA" id="ARBA00016065"/>
    </source>
</evidence>
<evidence type="ECO:0000256" key="6">
    <source>
        <dbReference type="ARBA" id="ARBA00022490"/>
    </source>
</evidence>
<keyword evidence="8 11" id="KW-0498">Mitosis</keyword>
<comment type="subcellular location">
    <subcellularLocation>
        <location evidence="1">Chromosome</location>
    </subcellularLocation>
    <subcellularLocation>
        <location evidence="2">Cytoplasm</location>
    </subcellularLocation>
</comment>
<evidence type="ECO:0000256" key="1">
    <source>
        <dbReference type="ARBA" id="ARBA00004286"/>
    </source>
</evidence>
<evidence type="ECO:0000256" key="8">
    <source>
        <dbReference type="ARBA" id="ARBA00022776"/>
    </source>
</evidence>
<feature type="region of interest" description="Disordered" evidence="12">
    <location>
        <begin position="317"/>
        <end position="336"/>
    </location>
</feature>
<dbReference type="Pfam" id="PF05786">
    <property type="entry name" value="Cnd2"/>
    <property type="match status" value="1"/>
</dbReference>
<protein>
    <recommendedName>
        <fullName evidence="4 11">Condensin complex subunit 2</fullName>
    </recommendedName>
</protein>
<keyword evidence="5" id="KW-0158">Chromosome</keyword>
<organism evidence="13 14">
    <name type="scientific">Coccomyxa viridis</name>
    <dbReference type="NCBI Taxonomy" id="1274662"/>
    <lineage>
        <taxon>Eukaryota</taxon>
        <taxon>Viridiplantae</taxon>
        <taxon>Chlorophyta</taxon>
        <taxon>core chlorophytes</taxon>
        <taxon>Trebouxiophyceae</taxon>
        <taxon>Trebouxiophyceae incertae sedis</taxon>
        <taxon>Coccomyxaceae</taxon>
        <taxon>Coccomyxa</taxon>
    </lineage>
</organism>
<evidence type="ECO:0000256" key="7">
    <source>
        <dbReference type="ARBA" id="ARBA00022618"/>
    </source>
</evidence>
<evidence type="ECO:0000256" key="9">
    <source>
        <dbReference type="ARBA" id="ARBA00023067"/>
    </source>
</evidence>
<dbReference type="EMBL" id="CAXHTA020000006">
    <property type="protein sequence ID" value="CAL5222123.1"/>
    <property type="molecule type" value="Genomic_DNA"/>
</dbReference>
<comment type="function">
    <text evidence="11">Regulatory subunit of the condensin complex, a complex required for conversion of interphase chromatin into mitotic-like condense chromosomes.</text>
</comment>
<gene>
    <name evidence="13" type="primary">g4440</name>
    <name evidence="13" type="ORF">VP750_LOCUS3782</name>
</gene>
<keyword evidence="10 11" id="KW-0131">Cell cycle</keyword>
<feature type="compositionally biased region" description="Gly residues" evidence="12">
    <location>
        <begin position="513"/>
        <end position="524"/>
    </location>
</feature>
<dbReference type="Proteomes" id="UP001497392">
    <property type="component" value="Unassembled WGS sequence"/>
</dbReference>
<dbReference type="InterPro" id="IPR022816">
    <property type="entry name" value="Condensin_barren_su2"/>
</dbReference>
<sequence>MDFNQGNELGRHQARGSQQQSVQGLEVGQIRALFDNCLKLASENKITAKNTWDLPLIDHLSDLVQASRDDGELTNFQRASVTLDASVKIYGSRVDSVHTIAFQTLSGLNWSSAANDGDDSGNAEAEGGGAEGDPVARSRPAKEPKHNTSPSATLESSLEALNVKKFDLTFAMDPLFRRTSAQFDEGGAKGLLLNNLSVIRGLELMFDSFDIPDRAAESPSTALQSCLVDLGDLLSSAQAALQGAAGAVLTPSLPELASRLEEPPQAASSAAYYDSFVAGVAEGTPVAPMADSQAWPQPATQVPLDDVAEAEQDAAFQDGGDGFQDDSDGDNGYQADFGEQEEDVDVMTVQDAPLTQAHDEASSQMGATQADQQATLSEAAVQHLLGNTVNSGMAWAGAAHWRYRTRSSAKPAGADGGAADEEAPAAKPAARGRQKNLFIDFEKLGAVPKDKLRQAKPASICLKTAPSKADTLLPEDHHYQASDLMRLFLKPNAGILLGAAPAAAAGDEQSGVAGEGWGGAGEGFAGDDDDDDQGFGGADSGGWNDDLGWGADSAGAEAANGLVAAPRKVERIAISYAQASKQVDVRALKQALWSSLQELRARTPDDAELDFQEVMGGALAGASPELLRDLSVHVCFICLLHLANENSLRISGFPTLDRLTASNVTLTTS</sequence>
<keyword evidence="9 11" id="KW-0226">DNA condensation</keyword>
<feature type="region of interest" description="Disordered" evidence="12">
    <location>
        <begin position="1"/>
        <end position="21"/>
    </location>
</feature>
<comment type="caution">
    <text evidence="13">The sequence shown here is derived from an EMBL/GenBank/DDBJ whole genome shotgun (WGS) entry which is preliminary data.</text>
</comment>
<evidence type="ECO:0000256" key="12">
    <source>
        <dbReference type="SAM" id="MobiDB-lite"/>
    </source>
</evidence>
<evidence type="ECO:0000256" key="11">
    <source>
        <dbReference type="PIRNR" id="PIRNR017126"/>
    </source>
</evidence>
<dbReference type="PANTHER" id="PTHR13108:SF9">
    <property type="entry name" value="CONDENSIN COMPLEX SUBUNIT 2"/>
    <property type="match status" value="1"/>
</dbReference>
<evidence type="ECO:0000313" key="14">
    <source>
        <dbReference type="Proteomes" id="UP001497392"/>
    </source>
</evidence>
<comment type="similarity">
    <text evidence="3 11">Belongs to the CND2 (condensin subunit 2) family.</text>
</comment>
<name>A0ABP1FQ98_9CHLO</name>
<feature type="region of interest" description="Disordered" evidence="12">
    <location>
        <begin position="408"/>
        <end position="431"/>
    </location>
</feature>
<keyword evidence="6" id="KW-0963">Cytoplasm</keyword>
<keyword evidence="14" id="KW-1185">Reference proteome</keyword>
<proteinExistence type="inferred from homology"/>
<reference evidence="13 14" key="1">
    <citation type="submission" date="2024-06" db="EMBL/GenBank/DDBJ databases">
        <authorList>
            <person name="Kraege A."/>
            <person name="Thomma B."/>
        </authorList>
    </citation>
    <scope>NUCLEOTIDE SEQUENCE [LARGE SCALE GENOMIC DNA]</scope>
</reference>
<accession>A0ABP1FQ98</accession>